<dbReference type="Proteomes" id="UP001459277">
    <property type="component" value="Unassembled WGS sequence"/>
</dbReference>
<accession>A0AAW2CGQ6</accession>
<evidence type="ECO:0000313" key="3">
    <source>
        <dbReference type="Proteomes" id="UP001459277"/>
    </source>
</evidence>
<dbReference type="SUPFAM" id="SSF53098">
    <property type="entry name" value="Ribonuclease H-like"/>
    <property type="match status" value="1"/>
</dbReference>
<dbReference type="CDD" id="cd06222">
    <property type="entry name" value="RNase_H_like"/>
    <property type="match status" value="1"/>
</dbReference>
<protein>
    <recommendedName>
        <fullName evidence="1">HTH cro/C1-type domain-containing protein</fullName>
    </recommendedName>
</protein>
<dbReference type="InterPro" id="IPR012337">
    <property type="entry name" value="RNaseH-like_sf"/>
</dbReference>
<feature type="domain" description="HTH cro/C1-type" evidence="1">
    <location>
        <begin position="125"/>
        <end position="142"/>
    </location>
</feature>
<organism evidence="2 3">
    <name type="scientific">Lithocarpus litseifolius</name>
    <dbReference type="NCBI Taxonomy" id="425828"/>
    <lineage>
        <taxon>Eukaryota</taxon>
        <taxon>Viridiplantae</taxon>
        <taxon>Streptophyta</taxon>
        <taxon>Embryophyta</taxon>
        <taxon>Tracheophyta</taxon>
        <taxon>Spermatophyta</taxon>
        <taxon>Magnoliopsida</taxon>
        <taxon>eudicotyledons</taxon>
        <taxon>Gunneridae</taxon>
        <taxon>Pentapetalae</taxon>
        <taxon>rosids</taxon>
        <taxon>fabids</taxon>
        <taxon>Fagales</taxon>
        <taxon>Fagaceae</taxon>
        <taxon>Lithocarpus</taxon>
    </lineage>
</organism>
<dbReference type="GO" id="GO:0004523">
    <property type="term" value="F:RNA-DNA hybrid ribonuclease activity"/>
    <property type="evidence" value="ECO:0007669"/>
    <property type="project" value="InterPro"/>
</dbReference>
<dbReference type="Pfam" id="PF13456">
    <property type="entry name" value="RVT_3"/>
    <property type="match status" value="1"/>
</dbReference>
<dbReference type="PANTHER" id="PTHR47723">
    <property type="entry name" value="OS05G0353850 PROTEIN"/>
    <property type="match status" value="1"/>
</dbReference>
<dbReference type="PANTHER" id="PTHR47723:SF21">
    <property type="entry name" value="POLYNUCLEOTIDYL TRANSFERASE, RIBONUCLEASE H-LIKE SUPERFAMILY PROTEIN"/>
    <property type="match status" value="1"/>
</dbReference>
<dbReference type="AlphaFoldDB" id="A0AAW2CGQ6"/>
<comment type="caution">
    <text evidence="2">The sequence shown here is derived from an EMBL/GenBank/DDBJ whole genome shotgun (WGS) entry which is preliminary data.</text>
</comment>
<reference evidence="2 3" key="1">
    <citation type="submission" date="2024-01" db="EMBL/GenBank/DDBJ databases">
        <title>A telomere-to-telomere, gap-free genome of sweet tea (Lithocarpus litseifolius).</title>
        <authorList>
            <person name="Zhou J."/>
        </authorList>
    </citation>
    <scope>NUCLEOTIDE SEQUENCE [LARGE SCALE GENOMIC DNA]</scope>
    <source>
        <strain evidence="2">Zhou-2022a</strain>
        <tissue evidence="2">Leaf</tissue>
    </source>
</reference>
<name>A0AAW2CGQ6_9ROSI</name>
<dbReference type="Gene3D" id="3.30.420.10">
    <property type="entry name" value="Ribonuclease H-like superfamily/Ribonuclease H"/>
    <property type="match status" value="1"/>
</dbReference>
<dbReference type="InterPro" id="IPR044730">
    <property type="entry name" value="RNase_H-like_dom_plant"/>
</dbReference>
<proteinExistence type="predicted"/>
<dbReference type="InterPro" id="IPR001387">
    <property type="entry name" value="Cro/C1-type_HTH"/>
</dbReference>
<dbReference type="InterPro" id="IPR002156">
    <property type="entry name" value="RNaseH_domain"/>
</dbReference>
<gene>
    <name evidence="2" type="ORF">SO802_022018</name>
</gene>
<evidence type="ECO:0000313" key="2">
    <source>
        <dbReference type="EMBL" id="KAK9997332.1"/>
    </source>
</evidence>
<dbReference type="GO" id="GO:0003676">
    <property type="term" value="F:nucleic acid binding"/>
    <property type="evidence" value="ECO:0007669"/>
    <property type="project" value="InterPro"/>
</dbReference>
<dbReference type="EMBL" id="JAZDWU010000007">
    <property type="protein sequence ID" value="KAK9997332.1"/>
    <property type="molecule type" value="Genomic_DNA"/>
</dbReference>
<dbReference type="PROSITE" id="PS50943">
    <property type="entry name" value="HTH_CROC1"/>
    <property type="match status" value="1"/>
</dbReference>
<dbReference type="InterPro" id="IPR053151">
    <property type="entry name" value="RNase_H-like"/>
</dbReference>
<evidence type="ECO:0000259" key="1">
    <source>
        <dbReference type="PROSITE" id="PS50943"/>
    </source>
</evidence>
<keyword evidence="3" id="KW-1185">Reference proteome</keyword>
<dbReference type="InterPro" id="IPR036397">
    <property type="entry name" value="RNaseH_sf"/>
</dbReference>
<sequence length="162" mass="18310">MRFEAKFLFIPRGLLMWSSLTNEMISSMQMSLLERLWVVKTNHIWREANGCAELLAKKGTDQSEREIFYDTCYFEGDSATVLNCIQAGSPCLAPFGNVIEDSISLASRLGYYSFSHVRRKGNVVADKLAKLAKYLDVPKDWLEDIPSDVNSLVLIESSFAEV</sequence>